<dbReference type="Gene3D" id="3.10.310.30">
    <property type="match status" value="1"/>
</dbReference>
<dbReference type="SUPFAM" id="SSF64182">
    <property type="entry name" value="DHH phosphoesterases"/>
    <property type="match status" value="1"/>
</dbReference>
<dbReference type="InterPro" id="IPR052968">
    <property type="entry name" value="Nucleotide_metab_enz"/>
</dbReference>
<accession>A0A644UUR0</accession>
<evidence type="ECO:0008006" key="2">
    <source>
        <dbReference type="Google" id="ProtNLM"/>
    </source>
</evidence>
<comment type="caution">
    <text evidence="1">The sequence shown here is derived from an EMBL/GenBank/DDBJ whole genome shotgun (WGS) entry which is preliminary data.</text>
</comment>
<dbReference type="PANTHER" id="PTHR42146">
    <property type="entry name" value="3',5'-CYCLIC-NUCLEOTIDE PHOSPHODIESTERASE"/>
    <property type="match status" value="1"/>
</dbReference>
<dbReference type="AlphaFoldDB" id="A0A644UUR0"/>
<dbReference type="InterPro" id="IPR038763">
    <property type="entry name" value="DHH_sf"/>
</dbReference>
<protein>
    <recommendedName>
        <fullName evidence="2">DHHA1 domain-containing protein</fullName>
    </recommendedName>
</protein>
<sequence length="323" mass="36144">MVKSANTKNGTNKQTLQEKIVGRTTNIVHLTHNDLDAAGSDAVCRMEFGSEILTLFSSVGRFGWFLAQVAGCNGKGDTLIISDLGYQNGIEDQIRKAHAAGWIIQWYDHHKWTEAEQKRILPFVQTLIVDTTKCATGVVASVFAKDNPDAREVARVVCDYDLWKHQDPRSAKLGIVTSKQENLRLIRDKLVQGIIIDEEVSRIFEKIEHDKNKCMKKSIRAAKIFRGKYTIAVMPAYGYPSETSAEARRQLKTDIELLVFDNGKFSLRSVPEISHLIAKQFGGGGHPNASGGSFNYTWKEKWMLKLFKKVSGTKPFIAAAENL</sequence>
<dbReference type="PANTHER" id="PTHR42146:SF1">
    <property type="entry name" value="OLIGORIBONUCLEASE NRNB"/>
    <property type="match status" value="1"/>
</dbReference>
<dbReference type="EMBL" id="VSSQ01000165">
    <property type="protein sequence ID" value="MPL82591.1"/>
    <property type="molecule type" value="Genomic_DNA"/>
</dbReference>
<reference evidence="1" key="1">
    <citation type="submission" date="2019-08" db="EMBL/GenBank/DDBJ databases">
        <authorList>
            <person name="Kucharzyk K."/>
            <person name="Murdoch R.W."/>
            <person name="Higgins S."/>
            <person name="Loffler F."/>
        </authorList>
    </citation>
    <scope>NUCLEOTIDE SEQUENCE</scope>
</reference>
<name>A0A644UUR0_9ZZZZ</name>
<gene>
    <name evidence="1" type="ORF">SDC9_28536</name>
</gene>
<proteinExistence type="predicted"/>
<organism evidence="1">
    <name type="scientific">bioreactor metagenome</name>
    <dbReference type="NCBI Taxonomy" id="1076179"/>
    <lineage>
        <taxon>unclassified sequences</taxon>
        <taxon>metagenomes</taxon>
        <taxon>ecological metagenomes</taxon>
    </lineage>
</organism>
<evidence type="ECO:0000313" key="1">
    <source>
        <dbReference type="EMBL" id="MPL82591.1"/>
    </source>
</evidence>